<dbReference type="GO" id="GO:0005524">
    <property type="term" value="F:ATP binding"/>
    <property type="evidence" value="ECO:0007669"/>
    <property type="project" value="UniProtKB-KW"/>
</dbReference>
<feature type="domain" description="ATPase AAA-type core" evidence="1">
    <location>
        <begin position="10"/>
        <end position="180"/>
    </location>
</feature>
<evidence type="ECO:0000313" key="3">
    <source>
        <dbReference type="Proteomes" id="UP000450000"/>
    </source>
</evidence>
<name>A0A6N7KXU7_9ACTN</name>
<dbReference type="InterPro" id="IPR003959">
    <property type="entry name" value="ATPase_AAA_core"/>
</dbReference>
<dbReference type="Pfam" id="PF13304">
    <property type="entry name" value="AAA_21"/>
    <property type="match status" value="1"/>
</dbReference>
<reference evidence="2 3" key="1">
    <citation type="submission" date="2019-09" db="EMBL/GenBank/DDBJ databases">
        <title>Genome Sequences of Streptomyces kaniharaensis ATCC 21070.</title>
        <authorList>
            <person name="Zhu W."/>
            <person name="De Crecy-Lagard V."/>
            <person name="Richards N.G."/>
        </authorList>
    </citation>
    <scope>NUCLEOTIDE SEQUENCE [LARGE SCALE GENOMIC DNA]</scope>
    <source>
        <strain evidence="2 3">SF-557</strain>
    </source>
</reference>
<keyword evidence="3" id="KW-1185">Reference proteome</keyword>
<gene>
    <name evidence="2" type="ORF">F7Q99_30775</name>
</gene>
<proteinExistence type="predicted"/>
<organism evidence="2 3">
    <name type="scientific">Streptomyces kaniharaensis</name>
    <dbReference type="NCBI Taxonomy" id="212423"/>
    <lineage>
        <taxon>Bacteria</taxon>
        <taxon>Bacillati</taxon>
        <taxon>Actinomycetota</taxon>
        <taxon>Actinomycetes</taxon>
        <taxon>Kitasatosporales</taxon>
        <taxon>Streptomycetaceae</taxon>
        <taxon>Streptomyces</taxon>
    </lineage>
</organism>
<dbReference type="GO" id="GO:0016887">
    <property type="term" value="F:ATP hydrolysis activity"/>
    <property type="evidence" value="ECO:0007669"/>
    <property type="project" value="InterPro"/>
</dbReference>
<evidence type="ECO:0000313" key="2">
    <source>
        <dbReference type="EMBL" id="MQS16462.1"/>
    </source>
</evidence>
<evidence type="ECO:0000259" key="1">
    <source>
        <dbReference type="Pfam" id="PF13304"/>
    </source>
</evidence>
<dbReference type="Proteomes" id="UP000450000">
    <property type="component" value="Unassembled WGS sequence"/>
</dbReference>
<accession>A0A6N7KXU7</accession>
<dbReference type="AlphaFoldDB" id="A0A6N7KXU7"/>
<protein>
    <submittedName>
        <fullName evidence="2">ATP-binding protein</fullName>
    </submittedName>
</protein>
<comment type="caution">
    <text evidence="2">The sequence shown here is derived from an EMBL/GenBank/DDBJ whole genome shotgun (WGS) entry which is preliminary data.</text>
</comment>
<sequence>MSEPSVSESWPVDTPHLEEVRLTSFKSFTDQCLPLQDLTVLIGRNVNARDTELRRSADNVSAAVENLRQSDPVAFDRLTDLVAGMPEYPVRGISSVDTRLGDVQLVLREWGFHGTDQDVPARLLSDGMLRFLAFGTALLSAPVSDGDEAPIEAQRHLVIEEVENGLYPTQAARVAKVGFVRPTATVIETGNHVFQIKDGTARRVCASVFMSLLDKTSRGEAPWVLHERTWDGAFLASLCIGGTTGHEPG</sequence>
<dbReference type="OrthoDB" id="3252194at2"/>
<dbReference type="EMBL" id="WBOF01000002">
    <property type="protein sequence ID" value="MQS16462.1"/>
    <property type="molecule type" value="Genomic_DNA"/>
</dbReference>
<keyword evidence="2" id="KW-0547">Nucleotide-binding</keyword>
<keyword evidence="2" id="KW-0067">ATP-binding</keyword>